<keyword evidence="7 10" id="KW-0863">Zinc-finger</keyword>
<comment type="pathway">
    <text evidence="2">Protein modification; protein ubiquitination.</text>
</comment>
<dbReference type="InterPro" id="IPR052260">
    <property type="entry name" value="Autophagy_Rcpt_SigReg"/>
</dbReference>
<dbReference type="EC" id="2.3.2.27" evidence="4"/>
<evidence type="ECO:0000313" key="15">
    <source>
        <dbReference type="Proteomes" id="UP001642540"/>
    </source>
</evidence>
<dbReference type="PROSITE" id="PS50089">
    <property type="entry name" value="ZF_RING_2"/>
    <property type="match status" value="1"/>
</dbReference>
<evidence type="ECO:0000256" key="10">
    <source>
        <dbReference type="PROSITE-ProRule" id="PRU00228"/>
    </source>
</evidence>
<dbReference type="Gene3D" id="3.30.60.90">
    <property type="match status" value="2"/>
</dbReference>
<dbReference type="Gene3D" id="3.30.40.10">
    <property type="entry name" value="Zinc/RING finger domain, C3HC4 (zinc finger)"/>
    <property type="match status" value="2"/>
</dbReference>
<evidence type="ECO:0000256" key="6">
    <source>
        <dbReference type="ARBA" id="ARBA00022723"/>
    </source>
</evidence>
<feature type="domain" description="ZZ-type" evidence="12">
    <location>
        <begin position="306"/>
        <end position="357"/>
    </location>
</feature>
<comment type="caution">
    <text evidence="14">The sequence shown here is derived from an EMBL/GenBank/DDBJ whole genome shotgun (WGS) entry which is preliminary data.</text>
</comment>
<dbReference type="PROSITE" id="PS50135">
    <property type="entry name" value="ZF_ZZ_2"/>
    <property type="match status" value="2"/>
</dbReference>
<proteinExistence type="inferred from homology"/>
<dbReference type="InterPro" id="IPR000433">
    <property type="entry name" value="Znf_ZZ"/>
</dbReference>
<evidence type="ECO:0000256" key="3">
    <source>
        <dbReference type="ARBA" id="ARBA00009119"/>
    </source>
</evidence>
<keyword evidence="9" id="KW-0862">Zinc</keyword>
<keyword evidence="6" id="KW-0479">Metal-binding</keyword>
<evidence type="ECO:0000256" key="9">
    <source>
        <dbReference type="ARBA" id="ARBA00022833"/>
    </source>
</evidence>
<keyword evidence="5" id="KW-0808">Transferase</keyword>
<gene>
    <name evidence="14" type="ORF">ODALV1_LOCUS147</name>
</gene>
<dbReference type="SUPFAM" id="SSF49599">
    <property type="entry name" value="TRAF domain-like"/>
    <property type="match status" value="1"/>
</dbReference>
<keyword evidence="8" id="KW-0833">Ubl conjugation pathway</keyword>
<sequence>MEEHQNCPICFEIPSQEIYQCVGGHTICHTCVVNLSDCPQCRVPYGNQKIRNRVLEQILDKQTFDCVNAGNGCKEKLKRQDILKHAESCSKRPISLCKMLGYQHCTYVLDPSIRSAIIKHLTEEHGIVHECKTDVNVWHADFKSTIEASNLSNQMWNPTLLTGDTDWCKDSLFLITGFVDGVRKCVSWNCLQLFGADTESTYEAKFLLKSAATDQPLATWIIPVFNVLDNGHDYRNLLQISPCEVPFWFIKNICKNIDDIPLSVQIQPTTRERKGNQEANAGVWTYSTETKLAADLDNASGALGSHPSVGCDGCLQEPIIGKRHKCLQCEDYDLCENCMAAGQHAHHIFVGLATPEQAQDFRSILAIRVRTDQNRQTQDVVALPNPNANIVYPNITCDACRTRNFSGKQYKCLQCADYDLCESCESSGIHSSHIFIIVRTFEQRQLVRQSFQRIRYHTAICTYRYFD</sequence>
<evidence type="ECO:0000259" key="13">
    <source>
        <dbReference type="PROSITE" id="PS51081"/>
    </source>
</evidence>
<dbReference type="CDD" id="cd02340">
    <property type="entry name" value="ZZ_NBR1_like"/>
    <property type="match status" value="2"/>
</dbReference>
<dbReference type="InterPro" id="IPR013083">
    <property type="entry name" value="Znf_RING/FYVE/PHD"/>
</dbReference>
<evidence type="ECO:0000259" key="11">
    <source>
        <dbReference type="PROSITE" id="PS50089"/>
    </source>
</evidence>
<evidence type="ECO:0000256" key="7">
    <source>
        <dbReference type="ARBA" id="ARBA00022771"/>
    </source>
</evidence>
<protein>
    <recommendedName>
        <fullName evidence="4">RING-type E3 ubiquitin transferase</fullName>
        <ecNumber evidence="4">2.3.2.27</ecNumber>
    </recommendedName>
</protein>
<dbReference type="InterPro" id="IPR013010">
    <property type="entry name" value="Znf_SIAH"/>
</dbReference>
<feature type="domain" description="ZZ-type" evidence="12">
    <location>
        <begin position="392"/>
        <end position="443"/>
    </location>
</feature>
<evidence type="ECO:0000256" key="5">
    <source>
        <dbReference type="ARBA" id="ARBA00022679"/>
    </source>
</evidence>
<name>A0ABP1PL06_9HEXA</name>
<comment type="catalytic activity">
    <reaction evidence="1">
        <text>S-ubiquitinyl-[E2 ubiquitin-conjugating enzyme]-L-cysteine + [acceptor protein]-L-lysine = [E2 ubiquitin-conjugating enzyme]-L-cysteine + N(6)-ubiquitinyl-[acceptor protein]-L-lysine.</text>
        <dbReference type="EC" id="2.3.2.27"/>
    </reaction>
</comment>
<evidence type="ECO:0000313" key="14">
    <source>
        <dbReference type="EMBL" id="CAL8068174.1"/>
    </source>
</evidence>
<reference evidence="14 15" key="1">
    <citation type="submission" date="2024-08" db="EMBL/GenBank/DDBJ databases">
        <authorList>
            <person name="Cucini C."/>
            <person name="Frati F."/>
        </authorList>
    </citation>
    <scope>NUCLEOTIDE SEQUENCE [LARGE SCALE GENOMIC DNA]</scope>
</reference>
<dbReference type="PROSITE" id="PS51081">
    <property type="entry name" value="ZF_SIAH"/>
    <property type="match status" value="1"/>
</dbReference>
<dbReference type="Proteomes" id="UP001642540">
    <property type="component" value="Unassembled WGS sequence"/>
</dbReference>
<dbReference type="PANTHER" id="PTHR15090">
    <property type="entry name" value="SEQUESTOSOME 1-RELATED"/>
    <property type="match status" value="1"/>
</dbReference>
<dbReference type="Pfam" id="PF21362">
    <property type="entry name" value="Sina_RING"/>
    <property type="match status" value="1"/>
</dbReference>
<dbReference type="InterPro" id="IPR001841">
    <property type="entry name" value="Znf_RING"/>
</dbReference>
<accession>A0ABP1PL06</accession>
<dbReference type="SMART" id="SM00291">
    <property type="entry name" value="ZnF_ZZ"/>
    <property type="match status" value="2"/>
</dbReference>
<dbReference type="InterPro" id="IPR049548">
    <property type="entry name" value="Sina-like_RING"/>
</dbReference>
<dbReference type="EMBL" id="CAXLJM020000001">
    <property type="protein sequence ID" value="CAL8068174.1"/>
    <property type="molecule type" value="Genomic_DNA"/>
</dbReference>
<evidence type="ECO:0000256" key="2">
    <source>
        <dbReference type="ARBA" id="ARBA00004906"/>
    </source>
</evidence>
<feature type="domain" description="SIAH-type" evidence="13">
    <location>
        <begin position="61"/>
        <end position="126"/>
    </location>
</feature>
<feature type="domain" description="RING-type" evidence="11">
    <location>
        <begin position="7"/>
        <end position="42"/>
    </location>
</feature>
<keyword evidence="15" id="KW-1185">Reference proteome</keyword>
<organism evidence="14 15">
    <name type="scientific">Orchesella dallaii</name>
    <dbReference type="NCBI Taxonomy" id="48710"/>
    <lineage>
        <taxon>Eukaryota</taxon>
        <taxon>Metazoa</taxon>
        <taxon>Ecdysozoa</taxon>
        <taxon>Arthropoda</taxon>
        <taxon>Hexapoda</taxon>
        <taxon>Collembola</taxon>
        <taxon>Entomobryomorpha</taxon>
        <taxon>Entomobryoidea</taxon>
        <taxon>Orchesellidae</taxon>
        <taxon>Orchesellinae</taxon>
        <taxon>Orchesella</taxon>
    </lineage>
</organism>
<evidence type="ECO:0000256" key="4">
    <source>
        <dbReference type="ARBA" id="ARBA00012483"/>
    </source>
</evidence>
<dbReference type="Pfam" id="PF00569">
    <property type="entry name" value="ZZ"/>
    <property type="match status" value="2"/>
</dbReference>
<evidence type="ECO:0000256" key="8">
    <source>
        <dbReference type="ARBA" id="ARBA00022786"/>
    </source>
</evidence>
<dbReference type="InterPro" id="IPR043145">
    <property type="entry name" value="Znf_ZZ_sf"/>
</dbReference>
<dbReference type="SUPFAM" id="SSF57850">
    <property type="entry name" value="RING/U-box"/>
    <property type="match status" value="3"/>
</dbReference>
<comment type="similarity">
    <text evidence="3">Belongs to the SINA (Seven in absentia) family.</text>
</comment>
<evidence type="ECO:0000256" key="1">
    <source>
        <dbReference type="ARBA" id="ARBA00000900"/>
    </source>
</evidence>
<evidence type="ECO:0000259" key="12">
    <source>
        <dbReference type="PROSITE" id="PS50135"/>
    </source>
</evidence>